<dbReference type="EMBL" id="JBHZPY010000007">
    <property type="protein sequence ID" value="MFE3871455.1"/>
    <property type="molecule type" value="Genomic_DNA"/>
</dbReference>
<evidence type="ECO:0000259" key="7">
    <source>
        <dbReference type="Pfam" id="PF02384"/>
    </source>
</evidence>
<evidence type="ECO:0000256" key="6">
    <source>
        <dbReference type="SAM" id="MobiDB-lite"/>
    </source>
</evidence>
<dbReference type="RefSeq" id="WP_379851823.1">
    <property type="nucleotide sequence ID" value="NZ_JBHZPY010000007.1"/>
</dbReference>
<comment type="similarity">
    <text evidence="1">Belongs to the N(4)/N(6)-methyltransferase family.</text>
</comment>
<name>A0ABW6I6M4_9FLAO</name>
<evidence type="ECO:0000256" key="2">
    <source>
        <dbReference type="ARBA" id="ARBA00011900"/>
    </source>
</evidence>
<dbReference type="EC" id="2.1.1.72" evidence="2"/>
<dbReference type="InterPro" id="IPR041635">
    <property type="entry name" value="Type_ISP_LLaBIII_C"/>
</dbReference>
<dbReference type="PRINTS" id="PR00507">
    <property type="entry name" value="N12N6MTFRASE"/>
</dbReference>
<evidence type="ECO:0000313" key="9">
    <source>
        <dbReference type="EMBL" id="MFE3871455.1"/>
    </source>
</evidence>
<comment type="caution">
    <text evidence="9">The sequence shown here is derived from an EMBL/GenBank/DDBJ whole genome shotgun (WGS) entry which is preliminary data.</text>
</comment>
<comment type="catalytic activity">
    <reaction evidence="5">
        <text>a 2'-deoxyadenosine in DNA + S-adenosyl-L-methionine = an N(6)-methyl-2'-deoxyadenosine in DNA + S-adenosyl-L-homocysteine + H(+)</text>
        <dbReference type="Rhea" id="RHEA:15197"/>
        <dbReference type="Rhea" id="RHEA-COMP:12418"/>
        <dbReference type="Rhea" id="RHEA-COMP:12419"/>
        <dbReference type="ChEBI" id="CHEBI:15378"/>
        <dbReference type="ChEBI" id="CHEBI:57856"/>
        <dbReference type="ChEBI" id="CHEBI:59789"/>
        <dbReference type="ChEBI" id="CHEBI:90615"/>
        <dbReference type="ChEBI" id="CHEBI:90616"/>
        <dbReference type="EC" id="2.1.1.72"/>
    </reaction>
</comment>
<proteinExistence type="inferred from homology"/>
<dbReference type="Pfam" id="PF02384">
    <property type="entry name" value="N6_Mtase"/>
    <property type="match status" value="1"/>
</dbReference>
<evidence type="ECO:0000256" key="1">
    <source>
        <dbReference type="ARBA" id="ARBA00006594"/>
    </source>
</evidence>
<evidence type="ECO:0000313" key="10">
    <source>
        <dbReference type="Proteomes" id="UP001600107"/>
    </source>
</evidence>
<sequence>MTLEQYIQNINSAYKRGNATEHTYRGDLKQLIESIVTDIAATNEPKRQQCGAPDYIITKKDIPIGFIEAKDIGDKDLSGAKKTGNKEQFDRYKNSLNNLIFTDYLDFHLYIDGVFITKIAIAVLRQAQDDNKMEIVPLPENFTAFTNLIKDFCIHSSQSIKSSKKLAEMMAGKARLLSDVIEQALTSDENNSEDSTLKDQMNAFKEILIHDITPKGFADVYAQTIAYGMFAARLHDPTLPTFSRQEAAELIPKSNPFLRKLFGYIAGPDLDDRIKWIVDSLVDIFLACNVEQILKNYGKSTKMEDPIIHFYETFLSEYDPKLRKARGVWYTPKPVVNFIVRAVDDILKTEFDLPQGLADNSKTKIKIDLQGKKVDQEVHRVQILDPATGTGTFLAEVVKHVHKKFKGQQGVWSNYVETHLLPRLNGFELLMASYAMAHLQMDLLLTETGYTPLSRGAGGVSQRLKIYLTNSLEESHPDTGTLFANWLSSEANEANFIKRDTPVMCIIGNPPYSGESNNKGEWIMKLMEDYKKEPGGKEKLKERNPKWINDDYVKFLRYGQHYIEKNGSGVLAFINPHGFLDNPTFRGMRWNLLKTYDKIYTIDLHGNAKKKETAPDGSADVNVFDIEQGVSINVFVKTGKKKTNELGQVFHYDLFGKREFKYDFLSENSLKSINYKELPSVAPNYFFVNKNFDQQTDYDKGFVINELFQISSVSIATSRDGFVISMDKSELIKRINHFCDINKSDDQIYLELNLKDNRDWKLPSKRKLIINDNDRLLKVTKIDYRLFDKREIFYHKDAIDFGRENVMKHMLNENICLISNRQCRLESYQHIFISKSITDLHIMETANACPNHFPLYLYPETNGQQQSLSGFQTLTGLKEPTDGQQQSRLKEPTNGQQQSLTGLNEPTEILKRIPNLNAEIVNQIAKQLGLTFVAEKEPEGNVCMANNSEVRPEFRETFAPIDILDYIYAVLHSPTYREKYKEFLKIDFPKIPYPKDTKIFWELVELGSQIREIHLLESATVEEFITEFNIDGDCVVNKPRFEISPNRVQNPVRVGMVWINETQYFDNVPEVAWNFYIGGYQPAQKWLKDRKERKLEFDDIAHYQKIIVALNETDRLMKEIEKIEIE</sequence>
<keyword evidence="3" id="KW-0489">Methyltransferase</keyword>
<evidence type="ECO:0000256" key="4">
    <source>
        <dbReference type="ARBA" id="ARBA00022679"/>
    </source>
</evidence>
<feature type="region of interest" description="Disordered" evidence="6">
    <location>
        <begin position="874"/>
        <end position="900"/>
    </location>
</feature>
<gene>
    <name evidence="9" type="ORF">ACFX5F_09465</name>
</gene>
<dbReference type="SUPFAM" id="SSF53335">
    <property type="entry name" value="S-adenosyl-L-methionine-dependent methyltransferases"/>
    <property type="match status" value="1"/>
</dbReference>
<dbReference type="PANTHER" id="PTHR33841">
    <property type="entry name" value="DNA METHYLTRANSFERASE YEEA-RELATED"/>
    <property type="match status" value="1"/>
</dbReference>
<evidence type="ECO:0000256" key="5">
    <source>
        <dbReference type="ARBA" id="ARBA00047942"/>
    </source>
</evidence>
<dbReference type="InterPro" id="IPR050953">
    <property type="entry name" value="N4_N6_ade-DNA_methylase"/>
</dbReference>
<keyword evidence="10" id="KW-1185">Reference proteome</keyword>
<feature type="domain" description="DNA methylase adenine-specific" evidence="7">
    <location>
        <begin position="305"/>
        <end position="526"/>
    </location>
</feature>
<dbReference type="Proteomes" id="UP001600107">
    <property type="component" value="Unassembled WGS sequence"/>
</dbReference>
<dbReference type="Pfam" id="PF18135">
    <property type="entry name" value="Type_ISP_C"/>
    <property type="match status" value="1"/>
</dbReference>
<accession>A0ABW6I6M4</accession>
<dbReference type="Gene3D" id="3.40.50.150">
    <property type="entry name" value="Vaccinia Virus protein VP39"/>
    <property type="match status" value="1"/>
</dbReference>
<dbReference type="InterPro" id="IPR029063">
    <property type="entry name" value="SAM-dependent_MTases_sf"/>
</dbReference>
<protein>
    <recommendedName>
        <fullName evidence="2">site-specific DNA-methyltransferase (adenine-specific)</fullName>
        <ecNumber evidence="2">2.1.1.72</ecNumber>
    </recommendedName>
</protein>
<feature type="domain" description="Type ISP restriction-modification enzyme LLaBIII C-terminal specificity" evidence="8">
    <location>
        <begin position="706"/>
        <end position="1119"/>
    </location>
</feature>
<evidence type="ECO:0000259" key="8">
    <source>
        <dbReference type="Pfam" id="PF18135"/>
    </source>
</evidence>
<evidence type="ECO:0000256" key="3">
    <source>
        <dbReference type="ARBA" id="ARBA00022603"/>
    </source>
</evidence>
<feature type="compositionally biased region" description="Polar residues" evidence="6">
    <location>
        <begin position="882"/>
        <end position="900"/>
    </location>
</feature>
<organism evidence="9 10">
    <name type="scientific">Flavobacterium zhoui</name>
    <dbReference type="NCBI Taxonomy" id="3230414"/>
    <lineage>
        <taxon>Bacteria</taxon>
        <taxon>Pseudomonadati</taxon>
        <taxon>Bacteroidota</taxon>
        <taxon>Flavobacteriia</taxon>
        <taxon>Flavobacteriales</taxon>
        <taxon>Flavobacteriaceae</taxon>
        <taxon>Flavobacterium</taxon>
    </lineage>
</organism>
<reference evidence="9 10" key="1">
    <citation type="submission" date="2024-06" db="EMBL/GenBank/DDBJ databases">
        <title>Flavobacterium spp. isolated from glacier.</title>
        <authorList>
            <person name="Han D."/>
        </authorList>
    </citation>
    <scope>NUCLEOTIDE SEQUENCE [LARGE SCALE GENOMIC DNA]</scope>
    <source>
        <strain evidence="9 10">ZS1P70</strain>
    </source>
</reference>
<dbReference type="PANTHER" id="PTHR33841:SF1">
    <property type="entry name" value="DNA METHYLTRANSFERASE A"/>
    <property type="match status" value="1"/>
</dbReference>
<keyword evidence="4" id="KW-0808">Transferase</keyword>
<dbReference type="InterPro" id="IPR003356">
    <property type="entry name" value="DNA_methylase_A-5"/>
</dbReference>